<keyword evidence="1" id="KW-0540">Nuclease</keyword>
<dbReference type="Pfam" id="PF01867">
    <property type="entry name" value="Cas_Cas1"/>
    <property type="match status" value="1"/>
</dbReference>
<proteinExistence type="predicted"/>
<dbReference type="GO" id="GO:0051607">
    <property type="term" value="P:defense response to virus"/>
    <property type="evidence" value="ECO:0007669"/>
    <property type="project" value="UniProtKB-KW"/>
</dbReference>
<dbReference type="InterPro" id="IPR042211">
    <property type="entry name" value="CRISPR-assoc_Cas1_N"/>
</dbReference>
<dbReference type="Gene3D" id="3.100.10.20">
    <property type="entry name" value="CRISPR-associated endonuclease Cas1, N-terminal domain"/>
    <property type="match status" value="1"/>
</dbReference>
<evidence type="ECO:0000256" key="5">
    <source>
        <dbReference type="ARBA" id="ARBA00022842"/>
    </source>
</evidence>
<reference evidence="8" key="1">
    <citation type="submission" date="2018-06" db="EMBL/GenBank/DDBJ databases">
        <authorList>
            <consortium name="Pathogen Informatics"/>
        </authorList>
    </citation>
    <scope>NUCLEOTIDE SEQUENCE [LARGE SCALE GENOMIC DNA]</scope>
    <source>
        <strain evidence="8">NCTC10115</strain>
    </source>
</reference>
<dbReference type="Proteomes" id="UP000260136">
    <property type="component" value="Chromosome"/>
</dbReference>
<dbReference type="EMBL" id="LS991952">
    <property type="protein sequence ID" value="SYV95574.1"/>
    <property type="molecule type" value="Genomic_DNA"/>
</dbReference>
<dbReference type="AlphaFoldDB" id="A0A3B0PPJ6"/>
<dbReference type="GO" id="GO:0004519">
    <property type="term" value="F:endonuclease activity"/>
    <property type="evidence" value="ECO:0007669"/>
    <property type="project" value="UniProtKB-KW"/>
</dbReference>
<dbReference type="GO" id="GO:0003676">
    <property type="term" value="F:nucleic acid binding"/>
    <property type="evidence" value="ECO:0007669"/>
    <property type="project" value="InterPro"/>
</dbReference>
<evidence type="ECO:0000256" key="3">
    <source>
        <dbReference type="ARBA" id="ARBA00022759"/>
    </source>
</evidence>
<keyword evidence="6" id="KW-0051">Antiviral defense</keyword>
<evidence type="ECO:0000256" key="2">
    <source>
        <dbReference type="ARBA" id="ARBA00022723"/>
    </source>
</evidence>
<evidence type="ECO:0000313" key="7">
    <source>
        <dbReference type="EMBL" id="SYV95574.1"/>
    </source>
</evidence>
<evidence type="ECO:0000256" key="1">
    <source>
        <dbReference type="ARBA" id="ARBA00022722"/>
    </source>
</evidence>
<evidence type="ECO:0000313" key="8">
    <source>
        <dbReference type="Proteomes" id="UP000260136"/>
    </source>
</evidence>
<sequence length="95" mass="11046">MSKKVLEVSETEFISLHLDTLIVRKHGARVTLPLKTLDTILITNPYCNISVPLLNKIVENNINLIVCNTKFQPTMQILPISSYYSNKNYLWQIRW</sequence>
<accession>A0A3B0PPJ6</accession>
<dbReference type="InterPro" id="IPR002729">
    <property type="entry name" value="CRISPR-assoc_Cas1"/>
</dbReference>
<protein>
    <submittedName>
        <fullName evidence="7">CRISPR-associated endonuclease Cas1, subtype II/NMENI</fullName>
    </submittedName>
</protein>
<organism evidence="7 8">
    <name type="scientific">Mycoplasmoides gallisepticum</name>
    <name type="common">Mycoplasma gallisepticum</name>
    <dbReference type="NCBI Taxonomy" id="2096"/>
    <lineage>
        <taxon>Bacteria</taxon>
        <taxon>Bacillati</taxon>
        <taxon>Mycoplasmatota</taxon>
        <taxon>Mycoplasmoidales</taxon>
        <taxon>Mycoplasmoidaceae</taxon>
        <taxon>Mycoplasmoides</taxon>
    </lineage>
</organism>
<keyword evidence="5" id="KW-0460">Magnesium</keyword>
<gene>
    <name evidence="7" type="ORF">NCTC10115_01477</name>
</gene>
<dbReference type="GO" id="GO:0046872">
    <property type="term" value="F:metal ion binding"/>
    <property type="evidence" value="ECO:0007669"/>
    <property type="project" value="UniProtKB-KW"/>
</dbReference>
<keyword evidence="3 7" id="KW-0255">Endonuclease</keyword>
<evidence type="ECO:0000256" key="4">
    <source>
        <dbReference type="ARBA" id="ARBA00022801"/>
    </source>
</evidence>
<dbReference type="GO" id="GO:0043571">
    <property type="term" value="P:maintenance of CRISPR repeat elements"/>
    <property type="evidence" value="ECO:0007669"/>
    <property type="project" value="InterPro"/>
</dbReference>
<evidence type="ECO:0000256" key="6">
    <source>
        <dbReference type="ARBA" id="ARBA00023118"/>
    </source>
</evidence>
<keyword evidence="2" id="KW-0479">Metal-binding</keyword>
<feature type="non-terminal residue" evidence="7">
    <location>
        <position position="95"/>
    </location>
</feature>
<name>A0A3B0PPJ6_MYCGL</name>
<keyword evidence="4" id="KW-0378">Hydrolase</keyword>
<dbReference type="GO" id="GO:0016787">
    <property type="term" value="F:hydrolase activity"/>
    <property type="evidence" value="ECO:0007669"/>
    <property type="project" value="UniProtKB-KW"/>
</dbReference>